<name>A0ABR4GNU9_9EURO</name>
<keyword evidence="3" id="KW-1185">Reference proteome</keyword>
<reference evidence="2 3" key="1">
    <citation type="submission" date="2024-07" db="EMBL/GenBank/DDBJ databases">
        <title>Section-level genome sequencing and comparative genomics of Aspergillus sections Usti and Cavernicolus.</title>
        <authorList>
            <consortium name="Lawrence Berkeley National Laboratory"/>
            <person name="Nybo J.L."/>
            <person name="Vesth T.C."/>
            <person name="Theobald S."/>
            <person name="Frisvad J.C."/>
            <person name="Larsen T.O."/>
            <person name="Kjaerboelling I."/>
            <person name="Rothschild-Mancinelli K."/>
            <person name="Lyhne E.K."/>
            <person name="Kogle M.E."/>
            <person name="Barry K."/>
            <person name="Clum A."/>
            <person name="Na H."/>
            <person name="Ledsgaard L."/>
            <person name="Lin J."/>
            <person name="Lipzen A."/>
            <person name="Kuo A."/>
            <person name="Riley R."/>
            <person name="Mondo S."/>
            <person name="Labutti K."/>
            <person name="Haridas S."/>
            <person name="Pangalinan J."/>
            <person name="Salamov A.A."/>
            <person name="Simmons B.A."/>
            <person name="Magnuson J.K."/>
            <person name="Chen J."/>
            <person name="Drula E."/>
            <person name="Henrissat B."/>
            <person name="Wiebenga A."/>
            <person name="Lubbers R.J."/>
            <person name="Gomes A.C."/>
            <person name="Makela M.R."/>
            <person name="Stajich J."/>
            <person name="Grigoriev I.V."/>
            <person name="Mortensen U.H."/>
            <person name="De Vries R.P."/>
            <person name="Baker S.E."/>
            <person name="Andersen M.R."/>
        </authorList>
    </citation>
    <scope>NUCLEOTIDE SEQUENCE [LARGE SCALE GENOMIC DNA]</scope>
    <source>
        <strain evidence="2 3">CBS 209.92</strain>
    </source>
</reference>
<evidence type="ECO:0008006" key="4">
    <source>
        <dbReference type="Google" id="ProtNLM"/>
    </source>
</evidence>
<evidence type="ECO:0000313" key="2">
    <source>
        <dbReference type="EMBL" id="KAL2800756.1"/>
    </source>
</evidence>
<evidence type="ECO:0000313" key="3">
    <source>
        <dbReference type="Proteomes" id="UP001610563"/>
    </source>
</evidence>
<proteinExistence type="predicted"/>
<comment type="caution">
    <text evidence="2">The sequence shown here is derived from an EMBL/GenBank/DDBJ whole genome shotgun (WGS) entry which is preliminary data.</text>
</comment>
<keyword evidence="1" id="KW-0732">Signal</keyword>
<organism evidence="2 3">
    <name type="scientific">Aspergillus keveii</name>
    <dbReference type="NCBI Taxonomy" id="714993"/>
    <lineage>
        <taxon>Eukaryota</taxon>
        <taxon>Fungi</taxon>
        <taxon>Dikarya</taxon>
        <taxon>Ascomycota</taxon>
        <taxon>Pezizomycotina</taxon>
        <taxon>Eurotiomycetes</taxon>
        <taxon>Eurotiomycetidae</taxon>
        <taxon>Eurotiales</taxon>
        <taxon>Aspergillaceae</taxon>
        <taxon>Aspergillus</taxon>
        <taxon>Aspergillus subgen. Nidulantes</taxon>
    </lineage>
</organism>
<protein>
    <recommendedName>
        <fullName evidence="4">Secreted protein</fullName>
    </recommendedName>
</protein>
<feature type="signal peptide" evidence="1">
    <location>
        <begin position="1"/>
        <end position="23"/>
    </location>
</feature>
<evidence type="ECO:0000256" key="1">
    <source>
        <dbReference type="SAM" id="SignalP"/>
    </source>
</evidence>
<accession>A0ABR4GNU9</accession>
<gene>
    <name evidence="2" type="ORF">BJX66DRAFT_290082</name>
</gene>
<dbReference type="EMBL" id="JBFTWV010000002">
    <property type="protein sequence ID" value="KAL2800756.1"/>
    <property type="molecule type" value="Genomic_DNA"/>
</dbReference>
<dbReference type="Proteomes" id="UP001610563">
    <property type="component" value="Unassembled WGS sequence"/>
</dbReference>
<feature type="chain" id="PRO_5046813466" description="Secreted protein" evidence="1">
    <location>
        <begin position="24"/>
        <end position="72"/>
    </location>
</feature>
<sequence>MSRYLRLLQQLTLISQVYTVVYCHISVRKQRNCPTLSYRKNNQARQCLGIRLGTAAQVDLLVDRMARREGDL</sequence>